<dbReference type="SUPFAM" id="SSF58104">
    <property type="entry name" value="Methyl-accepting chemotaxis protein (MCP) signaling domain"/>
    <property type="match status" value="1"/>
</dbReference>
<dbReference type="InterPro" id="IPR004089">
    <property type="entry name" value="MCPsignal_dom"/>
</dbReference>
<dbReference type="SMART" id="SM00091">
    <property type="entry name" value="PAS"/>
    <property type="match status" value="2"/>
</dbReference>
<evidence type="ECO:0000259" key="15">
    <source>
        <dbReference type="PROSITE" id="PS50885"/>
    </source>
</evidence>
<dbReference type="PROSITE" id="PS50111">
    <property type="entry name" value="CHEMOTAXIS_TRANSDUC_2"/>
    <property type="match status" value="1"/>
</dbReference>
<dbReference type="Gene3D" id="6.10.340.10">
    <property type="match status" value="1"/>
</dbReference>
<gene>
    <name evidence="16" type="ORF">F6R98_07895</name>
</gene>
<sequence length="753" mass="82702">MKQVRNNQPVTKQELIVPSDITIISETDLKGHITYINDDFVRVSGFSEKELLGKAHNIVRHPDMPREAFEDLWKTLKRGQSWMGVVKNRCKNGDYYWIHSFVAPRRENGRIVGFLSVRTAATRLQIERAEDFYRRIEQKQTNGFRLNRGRVERTHFQSLPSWWSNLSIRARVLSGIGLNVVFYAFVAYYADSIMHATDQSARGLDEKLLLIFASAGLLITTGLGLSLLRSLTLRLSSMAQLVDRITEGNYRNAIEIKTDYEIDQVLDSIKSMQGNFDAAMHKTKRLAEQNQRIRNALDWSAAGTMIVDNDATIIYQNKAQIEIFQKAEHDLRACFPAFDPTQLVGKSIDIFHKNPDYQRNMIANLTQPETLDITMGARTFKLTVAPVLNEAGERLGISAGWVDRTSELVIEREVNEIVKAAVAGNFNQRIDSQGKEGFLKQLSEDINRLMEVSSCGLNEVVRVLEALARGDLTEKITNEYTGIFGQLKDDMNKTVAKLSTIIYQICDSAESIDIASREIASGNSDLSSRTEQQAANLEQTAASMDELTGTVKQNAQNALHANQLAAGASDIATKGGVVVKQAVVTMNEISASSKKIADIIGIIDGLAFQTNILALNAAVEAARAGEQGRGFAVVASEVRSLAQRSATAAREIKALIEDSVSKVTSGSKLVDEAGRTMDDVVGAIQRVAGIMGEITAASNEQSAGIEQVSRAIAQMDEATQQNSALVEEAAAAAVSLGEQTQLLDKSVHAFTLA</sequence>
<evidence type="ECO:0000259" key="14">
    <source>
        <dbReference type="PROSITE" id="PS50112"/>
    </source>
</evidence>
<dbReference type="Pfam" id="PF08447">
    <property type="entry name" value="PAS_3"/>
    <property type="match status" value="1"/>
</dbReference>
<dbReference type="GO" id="GO:0005886">
    <property type="term" value="C:plasma membrane"/>
    <property type="evidence" value="ECO:0007669"/>
    <property type="project" value="UniProtKB-SubCell"/>
</dbReference>
<feature type="domain" description="HAMP" evidence="15">
    <location>
        <begin position="457"/>
        <end position="503"/>
    </location>
</feature>
<evidence type="ECO:0000313" key="16">
    <source>
        <dbReference type="EMBL" id="QFY42552.1"/>
    </source>
</evidence>
<dbReference type="Pfam" id="PF18947">
    <property type="entry name" value="HAMP_2"/>
    <property type="match status" value="1"/>
</dbReference>
<dbReference type="SMART" id="SM00304">
    <property type="entry name" value="HAMP"/>
    <property type="match status" value="2"/>
</dbReference>
<dbReference type="KEGG" id="mmob:F6R98_07895"/>
<dbReference type="GO" id="GO:0007165">
    <property type="term" value="P:signal transduction"/>
    <property type="evidence" value="ECO:0007669"/>
    <property type="project" value="UniProtKB-KW"/>
</dbReference>
<protein>
    <submittedName>
        <fullName evidence="16">PAS domain-containing protein</fullName>
    </submittedName>
</protein>
<evidence type="ECO:0000256" key="3">
    <source>
        <dbReference type="ARBA" id="ARBA00022481"/>
    </source>
</evidence>
<dbReference type="InterPro" id="IPR003660">
    <property type="entry name" value="HAMP_dom"/>
</dbReference>
<feature type="domain" description="Methyl-accepting transducer" evidence="13">
    <location>
        <begin position="508"/>
        <end position="737"/>
    </location>
</feature>
<evidence type="ECO:0000256" key="12">
    <source>
        <dbReference type="SAM" id="Phobius"/>
    </source>
</evidence>
<dbReference type="Gene3D" id="1.10.287.950">
    <property type="entry name" value="Methyl-accepting chemotaxis protein"/>
    <property type="match status" value="1"/>
</dbReference>
<dbReference type="SUPFAM" id="SSF55785">
    <property type="entry name" value="PYP-like sensor domain (PAS domain)"/>
    <property type="match status" value="2"/>
</dbReference>
<dbReference type="SMART" id="SM00283">
    <property type="entry name" value="MA"/>
    <property type="match status" value="1"/>
</dbReference>
<dbReference type="FunFam" id="1.10.287.950:FF:000001">
    <property type="entry name" value="Methyl-accepting chemotaxis sensory transducer"/>
    <property type="match status" value="1"/>
</dbReference>
<dbReference type="InterPro" id="IPR035965">
    <property type="entry name" value="PAS-like_dom_sf"/>
</dbReference>
<comment type="similarity">
    <text evidence="10">Belongs to the methyl-accepting chemotaxis (MCP) protein family.</text>
</comment>
<dbReference type="Pfam" id="PF00015">
    <property type="entry name" value="MCPsignal"/>
    <property type="match status" value="1"/>
</dbReference>
<evidence type="ECO:0000259" key="13">
    <source>
        <dbReference type="PROSITE" id="PS50111"/>
    </source>
</evidence>
<evidence type="ECO:0000256" key="8">
    <source>
        <dbReference type="ARBA" id="ARBA00023136"/>
    </source>
</evidence>
<feature type="transmembrane region" description="Helical" evidence="12">
    <location>
        <begin position="172"/>
        <end position="190"/>
    </location>
</feature>
<evidence type="ECO:0000256" key="11">
    <source>
        <dbReference type="PROSITE-ProRule" id="PRU00284"/>
    </source>
</evidence>
<evidence type="ECO:0000256" key="4">
    <source>
        <dbReference type="ARBA" id="ARBA00022500"/>
    </source>
</evidence>
<accession>A0A5Q0BHF1</accession>
<name>A0A5Q0BHF1_9GAMM</name>
<keyword evidence="3" id="KW-0488">Methylation</keyword>
<dbReference type="InterPro" id="IPR051310">
    <property type="entry name" value="MCP_chemotaxis"/>
</dbReference>
<dbReference type="OrthoDB" id="9765776at2"/>
<keyword evidence="9 11" id="KW-0807">Transducer</keyword>
<evidence type="ECO:0000256" key="9">
    <source>
        <dbReference type="ARBA" id="ARBA00023224"/>
    </source>
</evidence>
<dbReference type="PANTHER" id="PTHR43531:SF14">
    <property type="entry name" value="METHYL-ACCEPTING CHEMOTAXIS PROTEIN I-RELATED"/>
    <property type="match status" value="1"/>
</dbReference>
<evidence type="ECO:0000256" key="5">
    <source>
        <dbReference type="ARBA" id="ARBA00022519"/>
    </source>
</evidence>
<dbReference type="GO" id="GO:0004888">
    <property type="term" value="F:transmembrane signaling receptor activity"/>
    <property type="evidence" value="ECO:0007669"/>
    <property type="project" value="TreeGrafter"/>
</dbReference>
<keyword evidence="8 12" id="KW-0472">Membrane</keyword>
<dbReference type="Pfam" id="PF00672">
    <property type="entry name" value="HAMP"/>
    <property type="match status" value="1"/>
</dbReference>
<dbReference type="PROSITE" id="PS50112">
    <property type="entry name" value="PAS"/>
    <property type="match status" value="1"/>
</dbReference>
<keyword evidence="6 12" id="KW-0812">Transmembrane</keyword>
<evidence type="ECO:0000256" key="7">
    <source>
        <dbReference type="ARBA" id="ARBA00022989"/>
    </source>
</evidence>
<dbReference type="NCBIfam" id="TIGR00229">
    <property type="entry name" value="sensory_box"/>
    <property type="match status" value="1"/>
</dbReference>
<organism evidence="16 17">
    <name type="scientific">Candidatus Methylospira mobilis</name>
    <dbReference type="NCBI Taxonomy" id="1808979"/>
    <lineage>
        <taxon>Bacteria</taxon>
        <taxon>Pseudomonadati</taxon>
        <taxon>Pseudomonadota</taxon>
        <taxon>Gammaproteobacteria</taxon>
        <taxon>Methylococcales</taxon>
        <taxon>Methylococcaceae</taxon>
        <taxon>Candidatus Methylospira</taxon>
    </lineage>
</organism>
<dbReference type="InterPro" id="IPR001610">
    <property type="entry name" value="PAC"/>
</dbReference>
<dbReference type="InterPro" id="IPR000014">
    <property type="entry name" value="PAS"/>
</dbReference>
<keyword evidence="7 12" id="KW-1133">Transmembrane helix</keyword>
<dbReference type="Proteomes" id="UP000325755">
    <property type="component" value="Chromosome"/>
</dbReference>
<dbReference type="Gene3D" id="3.30.450.20">
    <property type="entry name" value="PAS domain"/>
    <property type="match status" value="2"/>
</dbReference>
<dbReference type="GO" id="GO:0052131">
    <property type="term" value="P:positive aerotaxis"/>
    <property type="evidence" value="ECO:0007669"/>
    <property type="project" value="UniProtKB-ARBA"/>
</dbReference>
<evidence type="ECO:0000256" key="10">
    <source>
        <dbReference type="ARBA" id="ARBA00029447"/>
    </source>
</evidence>
<comment type="subcellular location">
    <subcellularLocation>
        <location evidence="1">Cell inner membrane</location>
        <topology evidence="1">Multi-pass membrane protein</topology>
    </subcellularLocation>
</comment>
<dbReference type="AlphaFoldDB" id="A0A5Q0BHF1"/>
<feature type="domain" description="PAS" evidence="14">
    <location>
        <begin position="28"/>
        <end position="79"/>
    </location>
</feature>
<dbReference type="Pfam" id="PF13188">
    <property type="entry name" value="PAS_8"/>
    <property type="match status" value="1"/>
</dbReference>
<keyword evidence="5" id="KW-0997">Cell inner membrane</keyword>
<dbReference type="PANTHER" id="PTHR43531">
    <property type="entry name" value="PROTEIN ICFG"/>
    <property type="match status" value="1"/>
</dbReference>
<dbReference type="EMBL" id="CP044205">
    <property type="protein sequence ID" value="QFY42552.1"/>
    <property type="molecule type" value="Genomic_DNA"/>
</dbReference>
<dbReference type="CDD" id="cd00130">
    <property type="entry name" value="PAS"/>
    <property type="match status" value="1"/>
</dbReference>
<keyword evidence="4" id="KW-0145">Chemotaxis</keyword>
<reference evidence="16 17" key="1">
    <citation type="submission" date="2019-09" db="EMBL/GenBank/DDBJ databases">
        <title>Ecophysiology of the spiral-shaped methanotroph Methylospira mobilis as revealed by the complete genome sequence.</title>
        <authorList>
            <person name="Oshkin I.Y."/>
            <person name="Dedysh S.N."/>
            <person name="Miroshnikov K."/>
            <person name="Danilova O.V."/>
            <person name="Hakobyan A."/>
            <person name="Liesack W."/>
        </authorList>
    </citation>
    <scope>NUCLEOTIDE SEQUENCE [LARGE SCALE GENOMIC DNA]</scope>
    <source>
        <strain evidence="16 17">Shm1</strain>
    </source>
</reference>
<dbReference type="SMART" id="SM00086">
    <property type="entry name" value="PAC"/>
    <property type="match status" value="1"/>
</dbReference>
<dbReference type="InterPro" id="IPR013655">
    <property type="entry name" value="PAS_fold_3"/>
</dbReference>
<proteinExistence type="inferred from homology"/>
<feature type="domain" description="HAMP" evidence="15">
    <location>
        <begin position="229"/>
        <end position="281"/>
    </location>
</feature>
<keyword evidence="17" id="KW-1185">Reference proteome</keyword>
<dbReference type="FunFam" id="3.30.450.20:FF:000046">
    <property type="entry name" value="Aerotaxis sensor receptor"/>
    <property type="match status" value="1"/>
</dbReference>
<feature type="transmembrane region" description="Helical" evidence="12">
    <location>
        <begin position="210"/>
        <end position="228"/>
    </location>
</feature>
<dbReference type="PROSITE" id="PS50885">
    <property type="entry name" value="HAMP"/>
    <property type="match status" value="2"/>
</dbReference>
<evidence type="ECO:0000313" key="17">
    <source>
        <dbReference type="Proteomes" id="UP000325755"/>
    </source>
</evidence>
<evidence type="ECO:0000256" key="2">
    <source>
        <dbReference type="ARBA" id="ARBA00022475"/>
    </source>
</evidence>
<dbReference type="FunCoup" id="A0A5Q0BHF1">
    <property type="interactions" value="117"/>
</dbReference>
<keyword evidence="2" id="KW-1003">Cell membrane</keyword>
<evidence type="ECO:0000256" key="1">
    <source>
        <dbReference type="ARBA" id="ARBA00004429"/>
    </source>
</evidence>
<dbReference type="InParanoid" id="A0A5Q0BHF1"/>
<evidence type="ECO:0000256" key="6">
    <source>
        <dbReference type="ARBA" id="ARBA00022692"/>
    </source>
</evidence>
<dbReference type="CDD" id="cd11386">
    <property type="entry name" value="MCP_signal"/>
    <property type="match status" value="1"/>
</dbReference>